<feature type="domain" description="F-box" evidence="3">
    <location>
        <begin position="32"/>
        <end position="72"/>
    </location>
</feature>
<name>A0A3P6EA71_BRAOL</name>
<dbReference type="PANTHER" id="PTHR24414">
    <property type="entry name" value="F-BOX/KELCH-REPEAT PROTEIN SKIP4"/>
    <property type="match status" value="1"/>
</dbReference>
<dbReference type="SUPFAM" id="SSF81383">
    <property type="entry name" value="F-box domain"/>
    <property type="match status" value="1"/>
</dbReference>
<gene>
    <name evidence="5" type="ORF">BOLC7T46737H</name>
</gene>
<organism evidence="5">
    <name type="scientific">Brassica oleracea</name>
    <name type="common">Wild cabbage</name>
    <dbReference type="NCBI Taxonomy" id="3712"/>
    <lineage>
        <taxon>Eukaryota</taxon>
        <taxon>Viridiplantae</taxon>
        <taxon>Streptophyta</taxon>
        <taxon>Embryophyta</taxon>
        <taxon>Tracheophyta</taxon>
        <taxon>Spermatophyta</taxon>
        <taxon>Magnoliopsida</taxon>
        <taxon>eudicotyledons</taxon>
        <taxon>Gunneridae</taxon>
        <taxon>Pentapetalae</taxon>
        <taxon>rosids</taxon>
        <taxon>malvids</taxon>
        <taxon>Brassicales</taxon>
        <taxon>Brassicaceae</taxon>
        <taxon>Brassiceae</taxon>
        <taxon>Brassica</taxon>
    </lineage>
</organism>
<feature type="region of interest" description="Disordered" evidence="1">
    <location>
        <begin position="1"/>
        <end position="25"/>
    </location>
</feature>
<dbReference type="InterPro" id="IPR015915">
    <property type="entry name" value="Kelch-typ_b-propeller"/>
</dbReference>
<evidence type="ECO:0000259" key="3">
    <source>
        <dbReference type="Pfam" id="PF00646"/>
    </source>
</evidence>
<dbReference type="InterPro" id="IPR006652">
    <property type="entry name" value="Kelch_1"/>
</dbReference>
<proteinExistence type="predicted"/>
<keyword evidence="2" id="KW-0812">Transmembrane</keyword>
<dbReference type="SMART" id="SM00612">
    <property type="entry name" value="Kelch"/>
    <property type="match status" value="2"/>
</dbReference>
<evidence type="ECO:0000259" key="4">
    <source>
        <dbReference type="Pfam" id="PF25210"/>
    </source>
</evidence>
<feature type="compositionally biased region" description="Polar residues" evidence="1">
    <location>
        <begin position="1"/>
        <end position="13"/>
    </location>
</feature>
<dbReference type="PANTHER" id="PTHR24414:SF78">
    <property type="entry name" value="F-BOX DOMAIN-CONTAINING PROTEIN"/>
    <property type="match status" value="1"/>
</dbReference>
<dbReference type="Pfam" id="PF00646">
    <property type="entry name" value="F-box"/>
    <property type="match status" value="1"/>
</dbReference>
<dbReference type="AlphaFoldDB" id="A0A3P6EA71"/>
<accession>A0A3P6EA71</accession>
<evidence type="ECO:0000313" key="5">
    <source>
        <dbReference type="EMBL" id="VDD41177.1"/>
    </source>
</evidence>
<reference evidence="5" key="1">
    <citation type="submission" date="2018-11" db="EMBL/GenBank/DDBJ databases">
        <authorList>
            <consortium name="Genoscope - CEA"/>
            <person name="William W."/>
        </authorList>
    </citation>
    <scope>NUCLEOTIDE SEQUENCE</scope>
</reference>
<keyword evidence="2" id="KW-1133">Transmembrane helix</keyword>
<dbReference type="InterPro" id="IPR001810">
    <property type="entry name" value="F-box_dom"/>
</dbReference>
<keyword evidence="2" id="KW-0472">Membrane</keyword>
<dbReference type="Pfam" id="PF25210">
    <property type="entry name" value="Kelch_FKB95"/>
    <property type="match status" value="1"/>
</dbReference>
<dbReference type="Gene3D" id="2.120.10.80">
    <property type="entry name" value="Kelch-type beta propeller"/>
    <property type="match status" value="1"/>
</dbReference>
<dbReference type="InterPro" id="IPR036047">
    <property type="entry name" value="F-box-like_dom_sf"/>
</dbReference>
<feature type="transmembrane region" description="Helical" evidence="2">
    <location>
        <begin position="376"/>
        <end position="395"/>
    </location>
</feature>
<sequence length="444" mass="50253">MHLLTVTSSSGSNAEKPPQKKKKVHGPRALSLLLLPDELSLNCLARVPRCYHPSVSMVSTALRRLIASPAIYVERSLLRRTEHVLYVALRSCVTETPRWYTLNLKPFGQANHSLVPVPSFPPVPSWGMSIFTVGSEIYVIGGCVNDKMVSTVFVIGCPSYTCRFLPNMKQARACAAAGIVGGKLYVIGGCKTRSSNWVEAFDLKTQTWETVTGLNKVEMYEKMIRSFLIDDKIYLMDRKSSFVYDPKEGRLERDPLLNGQWSVGSCVIEDKLYSFGRRNTIWEFDTLGRVWRQVRGLEDLPDKAEGSKMVNYGGKLVILVNLQEHSTEIWYTEIELERREGGEVWGTILLSTRVLASEAFSPIVRSLAVSKAINCWMLYFLAFVVLIFGSCFIYLRISYVTLSTMLLNCLNFNMVKALRGARLCLIHWINFLKKKLSLTMKIFP</sequence>
<dbReference type="EMBL" id="LR031876">
    <property type="protein sequence ID" value="VDD41177.1"/>
    <property type="molecule type" value="Genomic_DNA"/>
</dbReference>
<protein>
    <submittedName>
        <fullName evidence="5">Uncharacterized protein</fullName>
    </submittedName>
</protein>
<evidence type="ECO:0000256" key="2">
    <source>
        <dbReference type="SAM" id="Phobius"/>
    </source>
</evidence>
<dbReference type="InterPro" id="IPR050354">
    <property type="entry name" value="F-box/kelch-repeat_ARATH"/>
</dbReference>
<evidence type="ECO:0000256" key="1">
    <source>
        <dbReference type="SAM" id="MobiDB-lite"/>
    </source>
</evidence>
<dbReference type="SUPFAM" id="SSF117281">
    <property type="entry name" value="Kelch motif"/>
    <property type="match status" value="1"/>
</dbReference>
<feature type="domain" description="FKB95-like N-terminal Kelch" evidence="4">
    <location>
        <begin position="99"/>
        <end position="355"/>
    </location>
</feature>
<dbReference type="InterPro" id="IPR057499">
    <property type="entry name" value="Kelch_FKB95"/>
</dbReference>